<protein>
    <submittedName>
        <fullName evidence="1">Uncharacterized protein</fullName>
    </submittedName>
</protein>
<gene>
    <name evidence="1" type="ORF">AYL99_00420</name>
</gene>
<dbReference type="RefSeq" id="XP_018697815.1">
    <property type="nucleotide sequence ID" value="XM_018831936.1"/>
</dbReference>
<dbReference type="EMBL" id="LVYI01000001">
    <property type="protein sequence ID" value="OAP64448.1"/>
    <property type="molecule type" value="Genomic_DNA"/>
</dbReference>
<reference evidence="1 2" key="1">
    <citation type="submission" date="2016-04" db="EMBL/GenBank/DDBJ databases">
        <title>Draft genome of Fonsecaea erecta CBS 125763.</title>
        <authorList>
            <person name="Weiss V.A."/>
            <person name="Vicente V.A."/>
            <person name="Raittz R.T."/>
            <person name="Moreno L.F."/>
            <person name="De Souza E.M."/>
            <person name="Pedrosa F.O."/>
            <person name="Steffens M.B."/>
            <person name="Faoro H."/>
            <person name="Tadra-Sfeir M.Z."/>
            <person name="Najafzadeh M.J."/>
            <person name="Felipe M.S."/>
            <person name="Teixeira M."/>
            <person name="Sun J."/>
            <person name="Xi L."/>
            <person name="Gomes R."/>
            <person name="De Azevedo C.M."/>
            <person name="Salgado C.G."/>
            <person name="Da Silva M.B."/>
            <person name="Nascimento M.F."/>
            <person name="Queiroz-Telles F."/>
            <person name="Attili D.S."/>
            <person name="Gorbushina A."/>
        </authorList>
    </citation>
    <scope>NUCLEOTIDE SEQUENCE [LARGE SCALE GENOMIC DNA]</scope>
    <source>
        <strain evidence="1 2">CBS 125763</strain>
    </source>
</reference>
<keyword evidence="2" id="KW-1185">Reference proteome</keyword>
<comment type="caution">
    <text evidence="1">The sequence shown here is derived from an EMBL/GenBank/DDBJ whole genome shotgun (WGS) entry which is preliminary data.</text>
</comment>
<name>A0A178ZX85_9EURO</name>
<dbReference type="AlphaFoldDB" id="A0A178ZX85"/>
<evidence type="ECO:0000313" key="2">
    <source>
        <dbReference type="Proteomes" id="UP000078343"/>
    </source>
</evidence>
<evidence type="ECO:0000313" key="1">
    <source>
        <dbReference type="EMBL" id="OAP64448.1"/>
    </source>
</evidence>
<dbReference type="Proteomes" id="UP000078343">
    <property type="component" value="Unassembled WGS sequence"/>
</dbReference>
<organism evidence="1 2">
    <name type="scientific">Fonsecaea erecta</name>
    <dbReference type="NCBI Taxonomy" id="1367422"/>
    <lineage>
        <taxon>Eukaryota</taxon>
        <taxon>Fungi</taxon>
        <taxon>Dikarya</taxon>
        <taxon>Ascomycota</taxon>
        <taxon>Pezizomycotina</taxon>
        <taxon>Eurotiomycetes</taxon>
        <taxon>Chaetothyriomycetidae</taxon>
        <taxon>Chaetothyriales</taxon>
        <taxon>Herpotrichiellaceae</taxon>
        <taxon>Fonsecaea</taxon>
    </lineage>
</organism>
<accession>A0A178ZX85</accession>
<dbReference type="GeneID" id="30004590"/>
<proteinExistence type="predicted"/>
<sequence>MAKVKTSNGLQAGGQDRKTGEVARKPLFLELPTEIRLQIFEQFLPVPLPAAKGAGKRERDRVIGAVFTPDDMPQHQPGMVTSLLVLFVVEGLSKYRAISAPGVWKQFRCNLEGFKRTFCLGSSCDRLAHVRGLVCDLPACLTSLRDCSPLPCLLAVLRAYAGDPQSLAGRSDLRLVRSPYGQCQIP</sequence>